<dbReference type="EMBL" id="BGZK01000081">
    <property type="protein sequence ID" value="GBP16770.1"/>
    <property type="molecule type" value="Genomic_DNA"/>
</dbReference>
<dbReference type="Proteomes" id="UP000299102">
    <property type="component" value="Unassembled WGS sequence"/>
</dbReference>
<organism evidence="1 2">
    <name type="scientific">Eumeta variegata</name>
    <name type="common">Bagworm moth</name>
    <name type="synonym">Eumeta japonica</name>
    <dbReference type="NCBI Taxonomy" id="151549"/>
    <lineage>
        <taxon>Eukaryota</taxon>
        <taxon>Metazoa</taxon>
        <taxon>Ecdysozoa</taxon>
        <taxon>Arthropoda</taxon>
        <taxon>Hexapoda</taxon>
        <taxon>Insecta</taxon>
        <taxon>Pterygota</taxon>
        <taxon>Neoptera</taxon>
        <taxon>Endopterygota</taxon>
        <taxon>Lepidoptera</taxon>
        <taxon>Glossata</taxon>
        <taxon>Ditrysia</taxon>
        <taxon>Tineoidea</taxon>
        <taxon>Psychidae</taxon>
        <taxon>Oiketicinae</taxon>
        <taxon>Eumeta</taxon>
    </lineage>
</organism>
<keyword evidence="2" id="KW-1185">Reference proteome</keyword>
<accession>A0A4C1TRZ8</accession>
<dbReference type="AlphaFoldDB" id="A0A4C1TRZ8"/>
<evidence type="ECO:0000313" key="2">
    <source>
        <dbReference type="Proteomes" id="UP000299102"/>
    </source>
</evidence>
<comment type="caution">
    <text evidence="1">The sequence shown here is derived from an EMBL/GenBank/DDBJ whole genome shotgun (WGS) entry which is preliminary data.</text>
</comment>
<protein>
    <submittedName>
        <fullName evidence="1">Uncharacterized protein</fullName>
    </submittedName>
</protein>
<proteinExistence type="predicted"/>
<evidence type="ECO:0000313" key="1">
    <source>
        <dbReference type="EMBL" id="GBP16770.1"/>
    </source>
</evidence>
<gene>
    <name evidence="1" type="ORF">EVAR_13382_1</name>
</gene>
<sequence>MNNYGQKEREQKPILNARHIEKYTREGEALGSPRSLWCASKPRVDVEAIAPSTRIASGHPSRRCTGGVVDLISRPHSFKSPAVM</sequence>
<reference evidence="1 2" key="1">
    <citation type="journal article" date="2019" name="Commun. Biol.">
        <title>The bagworm genome reveals a unique fibroin gene that provides high tensile strength.</title>
        <authorList>
            <person name="Kono N."/>
            <person name="Nakamura H."/>
            <person name="Ohtoshi R."/>
            <person name="Tomita M."/>
            <person name="Numata K."/>
            <person name="Arakawa K."/>
        </authorList>
    </citation>
    <scope>NUCLEOTIDE SEQUENCE [LARGE SCALE GENOMIC DNA]</scope>
</reference>
<name>A0A4C1TRZ8_EUMVA</name>